<feature type="domain" description="F-box" evidence="2">
    <location>
        <begin position="5"/>
        <end position="58"/>
    </location>
</feature>
<keyword evidence="4" id="KW-1185">Reference proteome</keyword>
<evidence type="ECO:0000259" key="2">
    <source>
        <dbReference type="Pfam" id="PF12937"/>
    </source>
</evidence>
<feature type="compositionally biased region" description="Acidic residues" evidence="1">
    <location>
        <begin position="534"/>
        <end position="559"/>
    </location>
</feature>
<dbReference type="Pfam" id="PF12937">
    <property type="entry name" value="F-box-like"/>
    <property type="match status" value="1"/>
</dbReference>
<dbReference type="Gene3D" id="1.20.1280.50">
    <property type="match status" value="1"/>
</dbReference>
<dbReference type="EMBL" id="JBFXLQ010000041">
    <property type="protein sequence ID" value="KAL2864386.1"/>
    <property type="molecule type" value="Genomic_DNA"/>
</dbReference>
<evidence type="ECO:0000313" key="3">
    <source>
        <dbReference type="EMBL" id="KAL2864386.1"/>
    </source>
</evidence>
<feature type="compositionally biased region" description="Acidic residues" evidence="1">
    <location>
        <begin position="480"/>
        <end position="489"/>
    </location>
</feature>
<proteinExistence type="predicted"/>
<dbReference type="GeneID" id="98146541"/>
<dbReference type="RefSeq" id="XP_070883365.1">
    <property type="nucleotide sequence ID" value="XM_071031469.1"/>
</dbReference>
<evidence type="ECO:0000313" key="4">
    <source>
        <dbReference type="Proteomes" id="UP001610432"/>
    </source>
</evidence>
<feature type="region of interest" description="Disordered" evidence="1">
    <location>
        <begin position="466"/>
        <end position="489"/>
    </location>
</feature>
<evidence type="ECO:0000256" key="1">
    <source>
        <dbReference type="SAM" id="MobiDB-lite"/>
    </source>
</evidence>
<gene>
    <name evidence="3" type="ORF">BJX67DRAFT_373929</name>
</gene>
<protein>
    <recommendedName>
        <fullName evidence="2">F-box domain-containing protein</fullName>
    </recommendedName>
</protein>
<comment type="caution">
    <text evidence="3">The sequence shown here is derived from an EMBL/GenBank/DDBJ whole genome shotgun (WGS) entry which is preliminary data.</text>
</comment>
<dbReference type="CDD" id="cd09917">
    <property type="entry name" value="F-box_SF"/>
    <property type="match status" value="1"/>
</dbReference>
<sequence length="559" mass="63608">MAHLQALPTELLDRIFSLVAKIGGSLDGGTFAGKDDLARLCLVCRQFRHVAQPLLFRYFDGEDLEANITALMCFTRAICRRPQLGEYVRFLSVDDRSDTGRTQLPEIGPDERAALEDTIRTLRLHDPDVDGERREVYPPEEDWFAWLEQGDLAIVLPMLLLKTPKLRKLRLPHETFLQGNISILLGGANNFLSDLDEIWVTCDDRSEVGYDIGSYCTAVNRDKMKGPTFEYGDLRGNQWPVAWAPGTLAVDELSFTQCYIDAEGVRKLVGACKKLKSFIYQNFTLNEEESRHGWESPTGREPEFNPIDLHAVLTPHKETLEHIHLDYDRQPWIHETPEAYQEYCDRQAKMPSLRDFAALESLIIQHSLLPEHPQFPTSIQKLRINDCDSSIRDMVANIATDAKNGHYPHLTEIKVLTVDVTKPIKLRGQRIPPGMTPKDGFFSLRALFEGTKVDFQILPHEADVYAPLPPYGNPHRGREDDNESDEYDDDFDGLYGYDGYLDIDDPYGYDIPLSDLLGPFGPALRRAMQGPMLEDIEDDEDDDDRSWVTEDEGDEFGVD</sequence>
<accession>A0ABR4LIU4</accession>
<name>A0ABR4LIU4_9EURO</name>
<feature type="region of interest" description="Disordered" evidence="1">
    <location>
        <begin position="528"/>
        <end position="559"/>
    </location>
</feature>
<dbReference type="Proteomes" id="UP001610432">
    <property type="component" value="Unassembled WGS sequence"/>
</dbReference>
<organism evidence="3 4">
    <name type="scientific">Aspergillus lucknowensis</name>
    <dbReference type="NCBI Taxonomy" id="176173"/>
    <lineage>
        <taxon>Eukaryota</taxon>
        <taxon>Fungi</taxon>
        <taxon>Dikarya</taxon>
        <taxon>Ascomycota</taxon>
        <taxon>Pezizomycotina</taxon>
        <taxon>Eurotiomycetes</taxon>
        <taxon>Eurotiomycetidae</taxon>
        <taxon>Eurotiales</taxon>
        <taxon>Aspergillaceae</taxon>
        <taxon>Aspergillus</taxon>
        <taxon>Aspergillus subgen. Nidulantes</taxon>
    </lineage>
</organism>
<reference evidence="3 4" key="1">
    <citation type="submission" date="2024-07" db="EMBL/GenBank/DDBJ databases">
        <title>Section-level genome sequencing and comparative genomics of Aspergillus sections Usti and Cavernicolus.</title>
        <authorList>
            <consortium name="Lawrence Berkeley National Laboratory"/>
            <person name="Nybo J.L."/>
            <person name="Vesth T.C."/>
            <person name="Theobald S."/>
            <person name="Frisvad J.C."/>
            <person name="Larsen T.O."/>
            <person name="Kjaerboelling I."/>
            <person name="Rothschild-Mancinelli K."/>
            <person name="Lyhne E.K."/>
            <person name="Kogle M.E."/>
            <person name="Barry K."/>
            <person name="Clum A."/>
            <person name="Na H."/>
            <person name="Ledsgaard L."/>
            <person name="Lin J."/>
            <person name="Lipzen A."/>
            <person name="Kuo A."/>
            <person name="Riley R."/>
            <person name="Mondo S."/>
            <person name="Labutti K."/>
            <person name="Haridas S."/>
            <person name="Pangalinan J."/>
            <person name="Salamov A.A."/>
            <person name="Simmons B.A."/>
            <person name="Magnuson J.K."/>
            <person name="Chen J."/>
            <person name="Drula E."/>
            <person name="Henrissat B."/>
            <person name="Wiebenga A."/>
            <person name="Lubbers R.J."/>
            <person name="Gomes A.C."/>
            <person name="Macurrencykelacurrency M.R."/>
            <person name="Stajich J."/>
            <person name="Grigoriev I.V."/>
            <person name="Mortensen U.H."/>
            <person name="De Vries R.P."/>
            <person name="Baker S.E."/>
            <person name="Andersen M.R."/>
        </authorList>
    </citation>
    <scope>NUCLEOTIDE SEQUENCE [LARGE SCALE GENOMIC DNA]</scope>
    <source>
        <strain evidence="3 4">CBS 449.75</strain>
    </source>
</reference>
<dbReference type="InterPro" id="IPR001810">
    <property type="entry name" value="F-box_dom"/>
</dbReference>